<keyword evidence="5" id="KW-1185">Reference proteome</keyword>
<dbReference type="PANTHER" id="PTHR21666">
    <property type="entry name" value="PEPTIDASE-RELATED"/>
    <property type="match status" value="1"/>
</dbReference>
<evidence type="ECO:0000313" key="5">
    <source>
        <dbReference type="Proteomes" id="UP000272560"/>
    </source>
</evidence>
<dbReference type="SUPFAM" id="SSF51261">
    <property type="entry name" value="Duplicated hybrid motif"/>
    <property type="match status" value="1"/>
</dbReference>
<accession>A0A3A5MFV4</accession>
<feature type="region of interest" description="Disordered" evidence="2">
    <location>
        <begin position="1"/>
        <end position="46"/>
    </location>
</feature>
<dbReference type="CDD" id="cd12797">
    <property type="entry name" value="M23_peptidase"/>
    <property type="match status" value="1"/>
</dbReference>
<protein>
    <submittedName>
        <fullName evidence="4">M23 family metallopeptidase</fullName>
    </submittedName>
</protein>
<dbReference type="InterPro" id="IPR011055">
    <property type="entry name" value="Dup_hybrid_motif"/>
</dbReference>
<dbReference type="GO" id="GO:0004222">
    <property type="term" value="F:metalloendopeptidase activity"/>
    <property type="evidence" value="ECO:0007669"/>
    <property type="project" value="TreeGrafter"/>
</dbReference>
<sequence length="268" mass="26959">MSPTPPSLTRRELREQEKAASGEAAPGARRSAPARRAGRVPKPFERLRENAATGGMVLASAGLLMGAVVPAASTAASEVAVGPPTHTRAAAIAPAVTAPAGATVAFGLESAGPAAEGIAPGIATARALSASLAPAAQERKAFGVPVDSPVVASTFGYRINPMGGPDSELHTGQDYASACGTPVKAADPGTVTDSGWHAYGGGQRIVIDHGDGLKTTYNHLSALEVPVGAAVQRGDLLGAVGSTGNSTGCHLHFEVLVNDEKVDPQPWL</sequence>
<feature type="compositionally biased region" description="Low complexity" evidence="2">
    <location>
        <begin position="21"/>
        <end position="31"/>
    </location>
</feature>
<dbReference type="InterPro" id="IPR050570">
    <property type="entry name" value="Cell_wall_metabolism_enzyme"/>
</dbReference>
<gene>
    <name evidence="4" type="ORF">D6T63_02720</name>
</gene>
<comment type="caution">
    <text evidence="4">The sequence shown here is derived from an EMBL/GenBank/DDBJ whole genome shotgun (WGS) entry which is preliminary data.</text>
</comment>
<dbReference type="InterPro" id="IPR016047">
    <property type="entry name" value="M23ase_b-sheet_dom"/>
</dbReference>
<keyword evidence="1" id="KW-0732">Signal</keyword>
<organism evidence="4 5">
    <name type="scientific">Arthrobacter cheniae</name>
    <dbReference type="NCBI Taxonomy" id="1258888"/>
    <lineage>
        <taxon>Bacteria</taxon>
        <taxon>Bacillati</taxon>
        <taxon>Actinomycetota</taxon>
        <taxon>Actinomycetes</taxon>
        <taxon>Micrococcales</taxon>
        <taxon>Micrococcaceae</taxon>
        <taxon>Arthrobacter</taxon>
    </lineage>
</organism>
<evidence type="ECO:0000256" key="2">
    <source>
        <dbReference type="SAM" id="MobiDB-lite"/>
    </source>
</evidence>
<dbReference type="PANTHER" id="PTHR21666:SF289">
    <property type="entry name" value="L-ALA--D-GLU ENDOPEPTIDASE"/>
    <property type="match status" value="1"/>
</dbReference>
<dbReference type="EMBL" id="QZVT01000001">
    <property type="protein sequence ID" value="RJT83368.1"/>
    <property type="molecule type" value="Genomic_DNA"/>
</dbReference>
<dbReference type="Pfam" id="PF01551">
    <property type="entry name" value="Peptidase_M23"/>
    <property type="match status" value="1"/>
</dbReference>
<feature type="domain" description="M23ase beta-sheet core" evidence="3">
    <location>
        <begin position="169"/>
        <end position="264"/>
    </location>
</feature>
<evidence type="ECO:0000313" key="4">
    <source>
        <dbReference type="EMBL" id="RJT83368.1"/>
    </source>
</evidence>
<feature type="compositionally biased region" description="Basic and acidic residues" evidence="2">
    <location>
        <begin position="9"/>
        <end position="20"/>
    </location>
</feature>
<dbReference type="AlphaFoldDB" id="A0A3A5MFV4"/>
<dbReference type="Gene3D" id="2.70.70.10">
    <property type="entry name" value="Glucose Permease (Domain IIA)"/>
    <property type="match status" value="1"/>
</dbReference>
<reference evidence="4 5" key="1">
    <citation type="submission" date="2018-09" db="EMBL/GenBank/DDBJ databases">
        <title>Novel species of Arthrobacter.</title>
        <authorList>
            <person name="Liu Q."/>
            <person name="Xin Y.-H."/>
        </authorList>
    </citation>
    <scope>NUCLEOTIDE SEQUENCE [LARGE SCALE GENOMIC DNA]</scope>
    <source>
        <strain evidence="4 5">Hz2</strain>
    </source>
</reference>
<evidence type="ECO:0000259" key="3">
    <source>
        <dbReference type="Pfam" id="PF01551"/>
    </source>
</evidence>
<dbReference type="Proteomes" id="UP000272560">
    <property type="component" value="Unassembled WGS sequence"/>
</dbReference>
<name>A0A3A5MFV4_9MICC</name>
<proteinExistence type="predicted"/>
<evidence type="ECO:0000256" key="1">
    <source>
        <dbReference type="ARBA" id="ARBA00022729"/>
    </source>
</evidence>